<evidence type="ECO:0000256" key="4">
    <source>
        <dbReference type="SAM" id="MobiDB-lite"/>
    </source>
</evidence>
<dbReference type="Gene3D" id="2.40.30.10">
    <property type="entry name" value="Translation factors"/>
    <property type="match status" value="1"/>
</dbReference>
<organism evidence="6 7">
    <name type="scientific">Nocardia macrotermitis</name>
    <dbReference type="NCBI Taxonomy" id="2585198"/>
    <lineage>
        <taxon>Bacteria</taxon>
        <taxon>Bacillati</taxon>
        <taxon>Actinomycetota</taxon>
        <taxon>Actinomycetes</taxon>
        <taxon>Mycobacteriales</taxon>
        <taxon>Nocardiaceae</taxon>
        <taxon>Nocardia</taxon>
    </lineage>
</organism>
<dbReference type="InterPro" id="IPR009000">
    <property type="entry name" value="Transl_B-barrel_sf"/>
</dbReference>
<evidence type="ECO:0000259" key="5">
    <source>
        <dbReference type="PROSITE" id="PS51722"/>
    </source>
</evidence>
<dbReference type="PRINTS" id="PR00315">
    <property type="entry name" value="ELONGATNFCT"/>
</dbReference>
<keyword evidence="3" id="KW-0342">GTP-binding</keyword>
<dbReference type="InterPro" id="IPR035647">
    <property type="entry name" value="EFG_III/V"/>
</dbReference>
<dbReference type="SMART" id="SM00889">
    <property type="entry name" value="EFG_IV"/>
    <property type="match status" value="1"/>
</dbReference>
<dbReference type="GO" id="GO:0005525">
    <property type="term" value="F:GTP binding"/>
    <property type="evidence" value="ECO:0007669"/>
    <property type="project" value="UniProtKB-KW"/>
</dbReference>
<feature type="region of interest" description="Disordered" evidence="4">
    <location>
        <begin position="631"/>
        <end position="657"/>
    </location>
</feature>
<dbReference type="RefSeq" id="WP_153414208.1">
    <property type="nucleotide sequence ID" value="NZ_WEGK01000014.1"/>
</dbReference>
<evidence type="ECO:0000313" key="7">
    <source>
        <dbReference type="Proteomes" id="UP000438448"/>
    </source>
</evidence>
<dbReference type="InterPro" id="IPR005225">
    <property type="entry name" value="Small_GTP-bd"/>
</dbReference>
<dbReference type="Proteomes" id="UP000438448">
    <property type="component" value="Unassembled WGS sequence"/>
</dbReference>
<dbReference type="InterPro" id="IPR000640">
    <property type="entry name" value="EFG_V-like"/>
</dbReference>
<dbReference type="GO" id="GO:0006412">
    <property type="term" value="P:translation"/>
    <property type="evidence" value="ECO:0007669"/>
    <property type="project" value="UniProtKB-KW"/>
</dbReference>
<dbReference type="Gene3D" id="3.30.230.10">
    <property type="match status" value="1"/>
</dbReference>
<keyword evidence="2" id="KW-0648">Protein biosynthesis</keyword>
<dbReference type="SUPFAM" id="SSF54980">
    <property type="entry name" value="EF-G C-terminal domain-like"/>
    <property type="match status" value="2"/>
</dbReference>
<dbReference type="OrthoDB" id="9801472at2"/>
<dbReference type="InterPro" id="IPR027417">
    <property type="entry name" value="P-loop_NTPase"/>
</dbReference>
<protein>
    <submittedName>
        <fullName evidence="6">Tetracycline resistance protein TetM</fullName>
    </submittedName>
</protein>
<dbReference type="InterPro" id="IPR000795">
    <property type="entry name" value="T_Tr_GTP-bd_dom"/>
</dbReference>
<dbReference type="Pfam" id="PF00679">
    <property type="entry name" value="EFG_C"/>
    <property type="match status" value="1"/>
</dbReference>
<accession>A0A7K0D9S1</accession>
<dbReference type="PROSITE" id="PS51722">
    <property type="entry name" value="G_TR_2"/>
    <property type="match status" value="1"/>
</dbReference>
<evidence type="ECO:0000256" key="3">
    <source>
        <dbReference type="ARBA" id="ARBA00023134"/>
    </source>
</evidence>
<dbReference type="InterPro" id="IPR020568">
    <property type="entry name" value="Ribosomal_Su5_D2-typ_SF"/>
</dbReference>
<evidence type="ECO:0000256" key="1">
    <source>
        <dbReference type="ARBA" id="ARBA00022741"/>
    </source>
</evidence>
<dbReference type="GO" id="GO:0003924">
    <property type="term" value="F:GTPase activity"/>
    <property type="evidence" value="ECO:0007669"/>
    <property type="project" value="InterPro"/>
</dbReference>
<evidence type="ECO:0000256" key="2">
    <source>
        <dbReference type="ARBA" id="ARBA00022917"/>
    </source>
</evidence>
<gene>
    <name evidence="6" type="primary">tetM</name>
    <name evidence="6" type="ORF">NRB20_56380</name>
</gene>
<dbReference type="SUPFAM" id="SSF50447">
    <property type="entry name" value="Translation proteins"/>
    <property type="match status" value="1"/>
</dbReference>
<dbReference type="Pfam" id="PF03764">
    <property type="entry name" value="EFG_IV"/>
    <property type="match status" value="1"/>
</dbReference>
<dbReference type="PANTHER" id="PTHR43261">
    <property type="entry name" value="TRANSLATION ELONGATION FACTOR G-RELATED"/>
    <property type="match status" value="1"/>
</dbReference>
<keyword evidence="1" id="KW-0547">Nucleotide-binding</keyword>
<dbReference type="PANTHER" id="PTHR43261:SF1">
    <property type="entry name" value="RIBOSOME-RELEASING FACTOR 2, MITOCHONDRIAL"/>
    <property type="match status" value="1"/>
</dbReference>
<dbReference type="NCBIfam" id="TIGR00231">
    <property type="entry name" value="small_GTP"/>
    <property type="match status" value="1"/>
</dbReference>
<dbReference type="PROSITE" id="PS00301">
    <property type="entry name" value="G_TR_1"/>
    <property type="match status" value="1"/>
</dbReference>
<name>A0A7K0D9S1_9NOCA</name>
<dbReference type="AlphaFoldDB" id="A0A7K0D9S1"/>
<dbReference type="InterPro" id="IPR031157">
    <property type="entry name" value="G_TR_CS"/>
</dbReference>
<dbReference type="Gene3D" id="3.30.70.870">
    <property type="entry name" value="Elongation Factor G (Translational Gtpase), domain 3"/>
    <property type="match status" value="1"/>
</dbReference>
<dbReference type="SUPFAM" id="SSF54211">
    <property type="entry name" value="Ribosomal protein S5 domain 2-like"/>
    <property type="match status" value="1"/>
</dbReference>
<dbReference type="PRINTS" id="PR01037">
    <property type="entry name" value="TCRTETOQM"/>
</dbReference>
<dbReference type="Gene3D" id="3.40.50.300">
    <property type="entry name" value="P-loop containing nucleotide triphosphate hydrolases"/>
    <property type="match status" value="1"/>
</dbReference>
<dbReference type="CDD" id="cd04168">
    <property type="entry name" value="TetM_like"/>
    <property type="match status" value="1"/>
</dbReference>
<proteinExistence type="predicted"/>
<dbReference type="SUPFAM" id="SSF52540">
    <property type="entry name" value="P-loop containing nucleoside triphosphate hydrolases"/>
    <property type="match status" value="1"/>
</dbReference>
<evidence type="ECO:0000313" key="6">
    <source>
        <dbReference type="EMBL" id="MQY22520.1"/>
    </source>
</evidence>
<comment type="caution">
    <text evidence="6">The sequence shown here is derived from an EMBL/GenBank/DDBJ whole genome shotgun (WGS) entry which is preliminary data.</text>
</comment>
<keyword evidence="7" id="KW-1185">Reference proteome</keyword>
<feature type="domain" description="Tr-type G" evidence="5">
    <location>
        <begin position="4"/>
        <end position="256"/>
    </location>
</feature>
<reference evidence="6 7" key="1">
    <citation type="submission" date="2019-10" db="EMBL/GenBank/DDBJ databases">
        <title>Nocardia macrotermitis sp. nov. and Nocardia aurantia sp. nov., isolated from the gut of fungus growing-termite Macrotermes natalensis.</title>
        <authorList>
            <person name="Benndorf R."/>
            <person name="Schwitalla J."/>
            <person name="Martin K."/>
            <person name="De Beer W."/>
            <person name="Kaster A.-K."/>
            <person name="Vollmers J."/>
            <person name="Poulsen M."/>
            <person name="Beemelmanns C."/>
        </authorList>
    </citation>
    <scope>NUCLEOTIDE SEQUENCE [LARGE SCALE GENOMIC DNA]</scope>
    <source>
        <strain evidence="6 7">RB20</strain>
    </source>
</reference>
<dbReference type="InterPro" id="IPR014721">
    <property type="entry name" value="Ribsml_uS5_D2-typ_fold_subgr"/>
</dbReference>
<dbReference type="EMBL" id="WEGK01000014">
    <property type="protein sequence ID" value="MQY22520.1"/>
    <property type="molecule type" value="Genomic_DNA"/>
</dbReference>
<dbReference type="InterPro" id="IPR005517">
    <property type="entry name" value="Transl_elong_EFG/EF2_IV"/>
</dbReference>
<dbReference type="Pfam" id="PF00009">
    <property type="entry name" value="GTP_EFTU"/>
    <property type="match status" value="1"/>
</dbReference>
<sequence length="657" mass="71607">MHTHHTIAIGVLAHVDAGKTSLTERLLFDTGTIHTLGRVDDGTTATDTGDIERRRGITVRSAVVSFAHNNTRVDVIDTPGHTDFVAEVERALEVLDAAILVISAVEGVQPHTRMLMRILRAAGVPTLLFVNKIDRAGARTHELLEEIRLRLTPHPIPMNTVREPGDSTASATPNLLSDNAFRSRVIETLADVDDLVLARAVDGPALRPNEIRDLLAARTADATVHPLYFGSARTGQGIGALLDGITELLPAFDTDHAGGVPRGIVFALERSASGMRIAYLRLLAGALAVRRQIGFEHSGTGHSHSGTITSLRLVGGGERTRLHAGEIGTITGFPLIRVGDRIEGTDHPKAQRHKGFAEPILRTSVRARNTSPSRLYAALLVMGEHDPLLRIHREPDGTTSILLYGEVQKQIIAETLSTEFGIEAEFLISEPICIERVTGVGESIEQMGYRTTNPAGFWATLGLRVAPADIDSGVAIERETRYGSLPHAFHHAIDDSIRTRLRNGPAGRSITDCVVTVTHTGFAAPLTTAADFRELTPIVLDRALQAAGTRILEPTHLFEMTVPTDTLSPVSTYLSTLAAEIRETTEDPGGWLIRGVLPARYVHTVQLELPRLTRGEGSWWSEHTGYRPRDLEHHRRNRTHTRRTERGIEGGPVSDNQ</sequence>
<dbReference type="GO" id="GO:0032790">
    <property type="term" value="P:ribosome disassembly"/>
    <property type="evidence" value="ECO:0007669"/>
    <property type="project" value="TreeGrafter"/>
</dbReference>